<keyword evidence="2" id="KW-1185">Reference proteome</keyword>
<dbReference type="NCBIfam" id="NF033562">
    <property type="entry name" value="BH0509_fam"/>
    <property type="match status" value="1"/>
</dbReference>
<reference evidence="1 2" key="1">
    <citation type="submission" date="2023-04" db="EMBL/GenBank/DDBJ databases">
        <title>Ectobacillus antri isolated from activated sludge.</title>
        <authorList>
            <person name="Yan P."/>
            <person name="Liu X."/>
        </authorList>
    </citation>
    <scope>NUCLEOTIDE SEQUENCE [LARGE SCALE GENOMIC DNA]</scope>
    <source>
        <strain evidence="1 2">C18H</strain>
    </source>
</reference>
<protein>
    <submittedName>
        <fullName evidence="1">BH0509 family protein</fullName>
    </submittedName>
</protein>
<dbReference type="Proteomes" id="UP001218246">
    <property type="component" value="Unassembled WGS sequence"/>
</dbReference>
<gene>
    <name evidence="1" type="ORF">P6P90_10130</name>
</gene>
<sequence>MKREERRNMIEFIEKKKGLQRDELMYMTDEEVEYIYDVTYFMYEEIAE</sequence>
<proteinExistence type="predicted"/>
<evidence type="ECO:0000313" key="2">
    <source>
        <dbReference type="Proteomes" id="UP001218246"/>
    </source>
</evidence>
<evidence type="ECO:0000313" key="1">
    <source>
        <dbReference type="EMBL" id="MDG5754328.1"/>
    </source>
</evidence>
<accession>A0ABT6H662</accession>
<comment type="caution">
    <text evidence="1">The sequence shown here is derived from an EMBL/GenBank/DDBJ whole genome shotgun (WGS) entry which is preliminary data.</text>
</comment>
<organism evidence="1 2">
    <name type="scientific">Ectobacillus antri</name>
    <dbReference type="NCBI Taxonomy" id="2486280"/>
    <lineage>
        <taxon>Bacteria</taxon>
        <taxon>Bacillati</taxon>
        <taxon>Bacillota</taxon>
        <taxon>Bacilli</taxon>
        <taxon>Bacillales</taxon>
        <taxon>Bacillaceae</taxon>
        <taxon>Ectobacillus</taxon>
    </lineage>
</organism>
<dbReference type="EMBL" id="JARULN010000008">
    <property type="protein sequence ID" value="MDG5754328.1"/>
    <property type="molecule type" value="Genomic_DNA"/>
</dbReference>
<name>A0ABT6H662_9BACI</name>
<dbReference type="InterPro" id="IPR049615">
    <property type="entry name" value="BH0509-like"/>
</dbReference>
<dbReference type="RefSeq" id="WP_124565073.1">
    <property type="nucleotide sequence ID" value="NZ_JARRRY010000007.1"/>
</dbReference>